<keyword evidence="2" id="KW-1185">Reference proteome</keyword>
<dbReference type="EMBL" id="JAVDPF010000003">
    <property type="protein sequence ID" value="KAL1884896.1"/>
    <property type="molecule type" value="Genomic_DNA"/>
</dbReference>
<reference evidence="1 2" key="1">
    <citation type="journal article" date="2024" name="IMA Fungus">
        <title>IMA Genome - F19 : A genome assembly and annotation guide to empower mycologists, including annotated draft genome sequences of Ceratocystis pirilliformis, Diaporthe australafricana, Fusarium ophioides, Paecilomyces lecythidis, and Sporothrix stenoceras.</title>
        <authorList>
            <person name="Aylward J."/>
            <person name="Wilson A.M."/>
            <person name="Visagie C.M."/>
            <person name="Spraker J."/>
            <person name="Barnes I."/>
            <person name="Buitendag C."/>
            <person name="Ceriani C."/>
            <person name="Del Mar Angel L."/>
            <person name="du Plessis D."/>
            <person name="Fuchs T."/>
            <person name="Gasser K."/>
            <person name="Kramer D."/>
            <person name="Li W."/>
            <person name="Munsamy K."/>
            <person name="Piso A."/>
            <person name="Price J.L."/>
            <person name="Sonnekus B."/>
            <person name="Thomas C."/>
            <person name="van der Nest A."/>
            <person name="van Dijk A."/>
            <person name="van Heerden A."/>
            <person name="van Vuuren N."/>
            <person name="Yilmaz N."/>
            <person name="Duong T.A."/>
            <person name="van der Merwe N.A."/>
            <person name="Wingfield M.J."/>
            <person name="Wingfield B.D."/>
        </authorList>
    </citation>
    <scope>NUCLEOTIDE SEQUENCE [LARGE SCALE GENOMIC DNA]</scope>
    <source>
        <strain evidence="1 2">CMW 18167</strain>
    </source>
</reference>
<accession>A0ABR3Y9C7</accession>
<proteinExistence type="predicted"/>
<name>A0ABR3Y9C7_9EURO</name>
<gene>
    <name evidence="1" type="ORF">Plec18167_001552</name>
</gene>
<dbReference type="Proteomes" id="UP001583193">
    <property type="component" value="Unassembled WGS sequence"/>
</dbReference>
<evidence type="ECO:0000313" key="1">
    <source>
        <dbReference type="EMBL" id="KAL1884896.1"/>
    </source>
</evidence>
<sequence length="65" mass="7782">MSFLIPFYQGVFPSEDFEEDERKPLIEDQNDPEQDILQELAARDSMEFHMFQGPKKQYIQFILPN</sequence>
<evidence type="ECO:0000313" key="2">
    <source>
        <dbReference type="Proteomes" id="UP001583193"/>
    </source>
</evidence>
<organism evidence="1 2">
    <name type="scientific">Paecilomyces lecythidis</name>
    <dbReference type="NCBI Taxonomy" id="3004212"/>
    <lineage>
        <taxon>Eukaryota</taxon>
        <taxon>Fungi</taxon>
        <taxon>Dikarya</taxon>
        <taxon>Ascomycota</taxon>
        <taxon>Pezizomycotina</taxon>
        <taxon>Eurotiomycetes</taxon>
        <taxon>Eurotiomycetidae</taxon>
        <taxon>Eurotiales</taxon>
        <taxon>Thermoascaceae</taxon>
        <taxon>Paecilomyces</taxon>
    </lineage>
</organism>
<protein>
    <submittedName>
        <fullName evidence="1">Uncharacterized protein</fullName>
    </submittedName>
</protein>
<comment type="caution">
    <text evidence="1">The sequence shown here is derived from an EMBL/GenBank/DDBJ whole genome shotgun (WGS) entry which is preliminary data.</text>
</comment>